<geneLocation type="plasmid" evidence="1">
    <name>pM7012</name>
</geneLocation>
<dbReference type="EMBL" id="AB853026">
    <property type="protein sequence ID" value="BAO18940.1"/>
    <property type="molecule type" value="Genomic_DNA"/>
</dbReference>
<dbReference type="AlphaFoldDB" id="V5YN01"/>
<reference evidence="1" key="2">
    <citation type="submission" date="2024-06" db="EMBL/GenBank/DDBJ databases">
        <authorList>
            <person name="Sakai Y."/>
            <person name="Fujii T."/>
        </authorList>
    </citation>
    <scope>NUCLEOTIDE SEQUENCE</scope>
    <source>
        <strain evidence="1">M701</strain>
        <plasmid evidence="1">pM7012</plasmid>
    </source>
</reference>
<name>V5YN01_9BURK</name>
<keyword evidence="1" id="KW-0614">Plasmid</keyword>
<accession>V5YN01</accession>
<organism evidence="1">
    <name type="scientific">Burkholderia sp. M701</name>
    <dbReference type="NCBI Taxonomy" id="326454"/>
    <lineage>
        <taxon>Bacteria</taxon>
        <taxon>Pseudomonadati</taxon>
        <taxon>Pseudomonadota</taxon>
        <taxon>Betaproteobacteria</taxon>
        <taxon>Burkholderiales</taxon>
        <taxon>Burkholderiaceae</taxon>
        <taxon>Burkholderia</taxon>
    </lineage>
</organism>
<dbReference type="RefSeq" id="WP_023842483.1">
    <property type="nucleotide sequence ID" value="NC_022995.1"/>
</dbReference>
<evidence type="ECO:0000313" key="1">
    <source>
        <dbReference type="EMBL" id="BAO18940.1"/>
    </source>
</evidence>
<protein>
    <submittedName>
        <fullName evidence="1">Uncharacterized protein</fullName>
    </submittedName>
</protein>
<proteinExistence type="predicted"/>
<reference evidence="1" key="1">
    <citation type="journal article" date="2014" name="Microbiology">
        <title>A 2,4-dichlorophenoxyacetic acid degradation plasmid pM7012 discloses distribution of an unclassified megaplasmid group across bacterial species.</title>
        <authorList>
            <person name="Sakai Y."/>
            <person name="Ogawa N."/>
            <person name="Shimomura Y."/>
            <person name="Fujii T."/>
        </authorList>
    </citation>
    <scope>NUCLEOTIDE SEQUENCE</scope>
    <source>
        <strain evidence="1">M701</strain>
    </source>
</reference>
<sequence>MPIHDWNEPDTFPDQPGEYVSALEPGDASPATRRFWNGSRWSNPYHSNWPEATKARIRAEPSDFRPYWKRTEQGKDATPVVGFFVDWDGNTRRIESPGDGLSCKVVRRVDYTSVDVVDPAGFVCHEATYFRTLADVEAAGVTINLI</sequence>